<dbReference type="Proteomes" id="UP000019335">
    <property type="component" value="Chromosome 18"/>
</dbReference>
<dbReference type="PANTHER" id="PTHR10682">
    <property type="entry name" value="POLY A POLYMERASE"/>
    <property type="match status" value="1"/>
</dbReference>
<comment type="cofactor">
    <cofactor evidence="2">
        <name>Mg(2+)</name>
        <dbReference type="ChEBI" id="CHEBI:18420"/>
    </cofactor>
</comment>
<dbReference type="EC" id="2.7.7.19" evidence="5"/>
<dbReference type="Gene3D" id="1.10.1410.10">
    <property type="match status" value="1"/>
</dbReference>
<comment type="subcellular location">
    <subcellularLocation>
        <location evidence="3">Nucleus</location>
    </subcellularLocation>
</comment>
<evidence type="ECO:0000256" key="3">
    <source>
        <dbReference type="ARBA" id="ARBA00004123"/>
    </source>
</evidence>
<evidence type="ECO:0000256" key="13">
    <source>
        <dbReference type="SAM" id="MobiDB-lite"/>
    </source>
</evidence>
<feature type="region of interest" description="Disordered" evidence="13">
    <location>
        <begin position="1"/>
        <end position="26"/>
    </location>
</feature>
<dbReference type="GO" id="GO:1990817">
    <property type="term" value="F:poly(A) RNA polymerase activity"/>
    <property type="evidence" value="ECO:0007669"/>
    <property type="project" value="UniProtKB-EC"/>
</dbReference>
<keyword evidence="9" id="KW-0547">Nucleotide-binding</keyword>
<dbReference type="Pfam" id="PF20750">
    <property type="entry name" value="PAP_NTPase"/>
    <property type="match status" value="2"/>
</dbReference>
<feature type="compositionally biased region" description="Low complexity" evidence="13">
    <location>
        <begin position="107"/>
        <end position="117"/>
    </location>
</feature>
<comment type="similarity">
    <text evidence="4">Belongs to the poly(A) polymerase family.</text>
</comment>
<proteinExistence type="inferred from homology"/>
<name>W7TRM2_9STRA</name>
<evidence type="ECO:0000256" key="7">
    <source>
        <dbReference type="ARBA" id="ARBA00022679"/>
    </source>
</evidence>
<evidence type="ECO:0000313" key="17">
    <source>
        <dbReference type="Proteomes" id="UP000019335"/>
    </source>
</evidence>
<reference evidence="16 17" key="1">
    <citation type="journal article" date="2014" name="Mol. Plant">
        <title>Chromosome Scale Genome Assembly and Transcriptome Profiling of Nannochloropsis gaditana in Nitrogen Depletion.</title>
        <authorList>
            <person name="Corteggiani Carpinelli E."/>
            <person name="Telatin A."/>
            <person name="Vitulo N."/>
            <person name="Forcato C."/>
            <person name="D'Angelo M."/>
            <person name="Schiavon R."/>
            <person name="Vezzi A."/>
            <person name="Giacometti G.M."/>
            <person name="Morosinotto T."/>
            <person name="Valle G."/>
        </authorList>
    </citation>
    <scope>NUCLEOTIDE SEQUENCE [LARGE SCALE GENOMIC DNA]</scope>
    <source>
        <strain evidence="16 17">B-31</strain>
    </source>
</reference>
<dbReference type="SUPFAM" id="SSF81631">
    <property type="entry name" value="PAP/OAS1 substrate-binding domain"/>
    <property type="match status" value="1"/>
</dbReference>
<dbReference type="PANTHER" id="PTHR10682:SF10">
    <property type="entry name" value="POLYNUCLEOTIDE ADENYLYLTRANSFERASE"/>
    <property type="match status" value="1"/>
</dbReference>
<dbReference type="InterPro" id="IPR007012">
    <property type="entry name" value="PolA_pol_cen_dom"/>
</dbReference>
<keyword evidence="8" id="KW-0479">Metal-binding</keyword>
<dbReference type="GO" id="GO:0006397">
    <property type="term" value="P:mRNA processing"/>
    <property type="evidence" value="ECO:0007669"/>
    <property type="project" value="UniProtKB-KW"/>
</dbReference>
<keyword evidence="6" id="KW-0507">mRNA processing</keyword>
<sequence length="419" mass="45355">MAHPPSTVPPFLGVSPPVNVDPPTEAEREATRHLEAFLKEAGSYESEGMSAARVKVIAKLQRMAEAWCEDLHGKAGSCPAAAPRSDALSRLATQAASNDRDGSTAHPPAASLPSLPSEPRQASHPKPLLLPFGSYRLDCHDPTSDLDLLLVLPRGLASRADFFQDFAGRVLRHHSGVSGLCPVPEAYTPVLKFRMDGLAVDLLFVALHGAEGGAKGGGELSGADLLDPSFLRGLDEWEVRSLNGVRVAEAILRLVPEPAAFSLTLRALKLWARRRKLYSSVLGFLGGVNLAILAAFVCQKYPLATPATLLLAFFRVYARWPWPSPAHPVLLCPLPPPPHPACAHLSSWTPSPAAGTRPLPPSLMTIVTPTFPAMNSAHNVGLPQLRRLQEELRRAESLTRPWLLDPRHLRRLQGGWRAL</sequence>
<protein>
    <recommendedName>
        <fullName evidence="5">polynucleotide adenylyltransferase</fullName>
        <ecNumber evidence="5">2.7.7.19</ecNumber>
    </recommendedName>
</protein>
<dbReference type="AlphaFoldDB" id="W7TRM2"/>
<dbReference type="OrthoDB" id="412748at2759"/>
<evidence type="ECO:0000313" key="16">
    <source>
        <dbReference type="EMBL" id="EWM23181.1"/>
    </source>
</evidence>
<evidence type="ECO:0000256" key="10">
    <source>
        <dbReference type="ARBA" id="ARBA00022840"/>
    </source>
</evidence>
<feature type="region of interest" description="Disordered" evidence="13">
    <location>
        <begin position="89"/>
        <end position="123"/>
    </location>
</feature>
<dbReference type="CDD" id="cd05402">
    <property type="entry name" value="NT_PAP_TUTase"/>
    <property type="match status" value="1"/>
</dbReference>
<keyword evidence="10" id="KW-0067">ATP-binding</keyword>
<evidence type="ECO:0000256" key="8">
    <source>
        <dbReference type="ARBA" id="ARBA00022723"/>
    </source>
</evidence>
<accession>W7TRM2</accession>
<evidence type="ECO:0000256" key="4">
    <source>
        <dbReference type="ARBA" id="ARBA00010912"/>
    </source>
</evidence>
<dbReference type="EMBL" id="AZIL01001814">
    <property type="protein sequence ID" value="EWM23181.1"/>
    <property type="molecule type" value="Genomic_DNA"/>
</dbReference>
<evidence type="ECO:0000259" key="15">
    <source>
        <dbReference type="Pfam" id="PF20750"/>
    </source>
</evidence>
<evidence type="ECO:0000256" key="12">
    <source>
        <dbReference type="ARBA" id="ARBA00023242"/>
    </source>
</evidence>
<feature type="domain" description="Poly(A) polymerase nucleotidyltransferase" evidence="15">
    <location>
        <begin position="129"/>
        <end position="255"/>
    </location>
</feature>
<evidence type="ECO:0000256" key="1">
    <source>
        <dbReference type="ARBA" id="ARBA00001936"/>
    </source>
</evidence>
<organism evidence="16 17">
    <name type="scientific">Nannochloropsis gaditana</name>
    <dbReference type="NCBI Taxonomy" id="72520"/>
    <lineage>
        <taxon>Eukaryota</taxon>
        <taxon>Sar</taxon>
        <taxon>Stramenopiles</taxon>
        <taxon>Ochrophyta</taxon>
        <taxon>Eustigmatophyceae</taxon>
        <taxon>Eustigmatales</taxon>
        <taxon>Monodopsidaceae</taxon>
        <taxon>Nannochloropsis</taxon>
    </lineage>
</organism>
<keyword evidence="12" id="KW-0539">Nucleus</keyword>
<evidence type="ECO:0000256" key="6">
    <source>
        <dbReference type="ARBA" id="ARBA00022664"/>
    </source>
</evidence>
<evidence type="ECO:0000256" key="9">
    <source>
        <dbReference type="ARBA" id="ARBA00022741"/>
    </source>
</evidence>
<dbReference type="InterPro" id="IPR048840">
    <property type="entry name" value="PolA_pol_NTPase"/>
</dbReference>
<evidence type="ECO:0000256" key="5">
    <source>
        <dbReference type="ARBA" id="ARBA00012388"/>
    </source>
</evidence>
<dbReference type="Gene3D" id="3.30.460.10">
    <property type="entry name" value="Beta Polymerase, domain 2"/>
    <property type="match status" value="1"/>
</dbReference>
<dbReference type="SUPFAM" id="SSF81301">
    <property type="entry name" value="Nucleotidyltransferase"/>
    <property type="match status" value="1"/>
</dbReference>
<gene>
    <name evidence="16" type="ORF">Naga_101132g2</name>
</gene>
<feature type="domain" description="Poly(A) polymerase nucleotidyltransferase" evidence="15">
    <location>
        <begin position="13"/>
        <end position="76"/>
    </location>
</feature>
<dbReference type="GO" id="GO:0005634">
    <property type="term" value="C:nucleus"/>
    <property type="evidence" value="ECO:0007669"/>
    <property type="project" value="UniProtKB-SubCell"/>
</dbReference>
<keyword evidence="11" id="KW-0460">Magnesium</keyword>
<dbReference type="Pfam" id="PF04928">
    <property type="entry name" value="PAP_central"/>
    <property type="match status" value="1"/>
</dbReference>
<evidence type="ECO:0000256" key="2">
    <source>
        <dbReference type="ARBA" id="ARBA00001946"/>
    </source>
</evidence>
<dbReference type="GO" id="GO:0005524">
    <property type="term" value="F:ATP binding"/>
    <property type="evidence" value="ECO:0007669"/>
    <property type="project" value="UniProtKB-KW"/>
</dbReference>
<dbReference type="InterPro" id="IPR043519">
    <property type="entry name" value="NT_sf"/>
</dbReference>
<dbReference type="GO" id="GO:0046872">
    <property type="term" value="F:metal ion binding"/>
    <property type="evidence" value="ECO:0007669"/>
    <property type="project" value="UniProtKB-KW"/>
</dbReference>
<comment type="caution">
    <text evidence="16">The sequence shown here is derived from an EMBL/GenBank/DDBJ whole genome shotgun (WGS) entry which is preliminary data.</text>
</comment>
<keyword evidence="7" id="KW-0808">Transferase</keyword>
<evidence type="ECO:0000256" key="11">
    <source>
        <dbReference type="ARBA" id="ARBA00022842"/>
    </source>
</evidence>
<keyword evidence="17" id="KW-1185">Reference proteome</keyword>
<evidence type="ECO:0000259" key="14">
    <source>
        <dbReference type="Pfam" id="PF04928"/>
    </source>
</evidence>
<comment type="cofactor">
    <cofactor evidence="1">
        <name>Mn(2+)</name>
        <dbReference type="ChEBI" id="CHEBI:29035"/>
    </cofactor>
</comment>
<feature type="non-terminal residue" evidence="16">
    <location>
        <position position="419"/>
    </location>
</feature>
<feature type="domain" description="Poly(A) polymerase central" evidence="14">
    <location>
        <begin position="261"/>
        <end position="400"/>
    </location>
</feature>